<dbReference type="PANTHER" id="PTHR43840">
    <property type="entry name" value="MITOCHONDRIAL METAL TRANSPORTER 1-RELATED"/>
    <property type="match status" value="1"/>
</dbReference>
<dbReference type="Pfam" id="PF01545">
    <property type="entry name" value="Cation_efflux"/>
    <property type="match status" value="1"/>
</dbReference>
<name>A0ABU9Z0X8_9RHOO</name>
<protein>
    <submittedName>
        <fullName evidence="10">Cation diffusion facilitator family transporter</fullName>
    </submittedName>
</protein>
<dbReference type="InterPro" id="IPR027469">
    <property type="entry name" value="Cation_efflux_TMD_sf"/>
</dbReference>
<comment type="caution">
    <text evidence="10">The sequence shown here is derived from an EMBL/GenBank/DDBJ whole genome shotgun (WGS) entry which is preliminary data.</text>
</comment>
<proteinExistence type="inferred from homology"/>
<evidence type="ECO:0000256" key="7">
    <source>
        <dbReference type="SAM" id="Phobius"/>
    </source>
</evidence>
<evidence type="ECO:0000256" key="1">
    <source>
        <dbReference type="ARBA" id="ARBA00004141"/>
    </source>
</evidence>
<dbReference type="Proteomes" id="UP001410394">
    <property type="component" value="Unassembled WGS sequence"/>
</dbReference>
<keyword evidence="4 7" id="KW-0812">Transmembrane</keyword>
<keyword evidence="3" id="KW-0813">Transport</keyword>
<reference evidence="10 11" key="1">
    <citation type="journal article" date="2018" name="Int. J. Syst. Evol. Microbiol.">
        <title>Uliginosibacterium sediminicola sp. nov., isolated from freshwater sediment.</title>
        <authorList>
            <person name="Hwang W.M."/>
            <person name="Kim S.M."/>
            <person name="Kang K."/>
            <person name="Ahn T.Y."/>
        </authorList>
    </citation>
    <scope>NUCLEOTIDE SEQUENCE [LARGE SCALE GENOMIC DNA]</scope>
    <source>
        <strain evidence="10 11">M1-21</strain>
    </source>
</reference>
<dbReference type="Gene3D" id="3.30.70.1350">
    <property type="entry name" value="Cation efflux protein, cytoplasmic domain"/>
    <property type="match status" value="1"/>
</dbReference>
<gene>
    <name evidence="10" type="ORF">ABDB84_13200</name>
</gene>
<feature type="transmembrane region" description="Helical" evidence="7">
    <location>
        <begin position="12"/>
        <end position="33"/>
    </location>
</feature>
<evidence type="ECO:0000259" key="8">
    <source>
        <dbReference type="Pfam" id="PF01545"/>
    </source>
</evidence>
<comment type="subcellular location">
    <subcellularLocation>
        <location evidence="1">Membrane</location>
        <topology evidence="1">Multi-pass membrane protein</topology>
    </subcellularLocation>
</comment>
<feature type="domain" description="Cation efflux protein cytoplasmic" evidence="9">
    <location>
        <begin position="213"/>
        <end position="290"/>
    </location>
</feature>
<dbReference type="InterPro" id="IPR050291">
    <property type="entry name" value="CDF_Transporter"/>
</dbReference>
<evidence type="ECO:0000259" key="9">
    <source>
        <dbReference type="Pfam" id="PF16916"/>
    </source>
</evidence>
<dbReference type="SUPFAM" id="SSF161111">
    <property type="entry name" value="Cation efflux protein transmembrane domain-like"/>
    <property type="match status" value="1"/>
</dbReference>
<evidence type="ECO:0000313" key="11">
    <source>
        <dbReference type="Proteomes" id="UP001410394"/>
    </source>
</evidence>
<keyword evidence="11" id="KW-1185">Reference proteome</keyword>
<dbReference type="InterPro" id="IPR058533">
    <property type="entry name" value="Cation_efflux_TM"/>
</dbReference>
<dbReference type="InterPro" id="IPR036837">
    <property type="entry name" value="Cation_efflux_CTD_sf"/>
</dbReference>
<feature type="transmembrane region" description="Helical" evidence="7">
    <location>
        <begin position="45"/>
        <end position="65"/>
    </location>
</feature>
<dbReference type="NCBIfam" id="TIGR01297">
    <property type="entry name" value="CDF"/>
    <property type="match status" value="1"/>
</dbReference>
<feature type="domain" description="Cation efflux protein transmembrane" evidence="8">
    <location>
        <begin position="16"/>
        <end position="209"/>
    </location>
</feature>
<keyword evidence="6 7" id="KW-0472">Membrane</keyword>
<evidence type="ECO:0000256" key="6">
    <source>
        <dbReference type="ARBA" id="ARBA00023136"/>
    </source>
</evidence>
<accession>A0ABU9Z0X8</accession>
<evidence type="ECO:0000256" key="3">
    <source>
        <dbReference type="ARBA" id="ARBA00022448"/>
    </source>
</evidence>
<organism evidence="10 11">
    <name type="scientific">Uliginosibacterium sediminicola</name>
    <dbReference type="NCBI Taxonomy" id="2024550"/>
    <lineage>
        <taxon>Bacteria</taxon>
        <taxon>Pseudomonadati</taxon>
        <taxon>Pseudomonadota</taxon>
        <taxon>Betaproteobacteria</taxon>
        <taxon>Rhodocyclales</taxon>
        <taxon>Zoogloeaceae</taxon>
        <taxon>Uliginosibacterium</taxon>
    </lineage>
</organism>
<feature type="transmembrane region" description="Helical" evidence="7">
    <location>
        <begin position="158"/>
        <end position="177"/>
    </location>
</feature>
<evidence type="ECO:0000256" key="4">
    <source>
        <dbReference type="ARBA" id="ARBA00022692"/>
    </source>
</evidence>
<dbReference type="EMBL" id="JBDIVE010000007">
    <property type="protein sequence ID" value="MEN3069443.1"/>
    <property type="molecule type" value="Genomic_DNA"/>
</dbReference>
<evidence type="ECO:0000256" key="2">
    <source>
        <dbReference type="ARBA" id="ARBA00008114"/>
    </source>
</evidence>
<dbReference type="PANTHER" id="PTHR43840:SF15">
    <property type="entry name" value="MITOCHONDRIAL METAL TRANSPORTER 1-RELATED"/>
    <property type="match status" value="1"/>
</dbReference>
<dbReference type="RefSeq" id="WP_345920213.1">
    <property type="nucleotide sequence ID" value="NZ_JBDIVE010000007.1"/>
</dbReference>
<evidence type="ECO:0000313" key="10">
    <source>
        <dbReference type="EMBL" id="MEN3069443.1"/>
    </source>
</evidence>
<dbReference type="Gene3D" id="1.20.1510.10">
    <property type="entry name" value="Cation efflux protein transmembrane domain"/>
    <property type="match status" value="1"/>
</dbReference>
<sequence>MFKFITQASGATRYIHLSIAAAVATITLKLIAWKISGSVGLLSDALESFVNLAGALFALAMIQIANEPPDEEHPFGHSKAEYFSSGFEGTLIFAAAGAILWAAIPRLFNPAPLESLGLGLWLSAASTALNFAVSRTLSKAAKRLHSVALDADARHLMTDVWTTIGVICGLAGVALTGWQWLDALIAIAVALHILFEGWHLMRGAADGLMDQALPEEELAQVEAVLNSYGERGVSWGKLKSRRAGSQRFVHVDVLVPGDWRVDSSHEMLDEIEQRISDALGRAHVTTHLEPSYCEMPAP</sequence>
<dbReference type="InterPro" id="IPR002524">
    <property type="entry name" value="Cation_efflux"/>
</dbReference>
<evidence type="ECO:0000256" key="5">
    <source>
        <dbReference type="ARBA" id="ARBA00022989"/>
    </source>
</evidence>
<keyword evidence="5 7" id="KW-1133">Transmembrane helix</keyword>
<dbReference type="SUPFAM" id="SSF160240">
    <property type="entry name" value="Cation efflux protein cytoplasmic domain-like"/>
    <property type="match status" value="1"/>
</dbReference>
<feature type="transmembrane region" description="Helical" evidence="7">
    <location>
        <begin position="86"/>
        <end position="104"/>
    </location>
</feature>
<dbReference type="Pfam" id="PF16916">
    <property type="entry name" value="ZT_dimer"/>
    <property type="match status" value="1"/>
</dbReference>
<comment type="similarity">
    <text evidence="2">Belongs to the cation diffusion facilitator (CDF) transporter (TC 2.A.4) family.</text>
</comment>
<feature type="transmembrane region" description="Helical" evidence="7">
    <location>
        <begin position="116"/>
        <end position="137"/>
    </location>
</feature>
<dbReference type="InterPro" id="IPR027470">
    <property type="entry name" value="Cation_efflux_CTD"/>
</dbReference>